<dbReference type="AlphaFoldDB" id="A0A8J3H1F6"/>
<evidence type="ECO:0000313" key="2">
    <source>
        <dbReference type="Proteomes" id="UP000626220"/>
    </source>
</evidence>
<dbReference type="EMBL" id="BNCJ01000019">
    <property type="protein sequence ID" value="GHF66966.1"/>
    <property type="molecule type" value="Genomic_DNA"/>
</dbReference>
<evidence type="ECO:0000313" key="1">
    <source>
        <dbReference type="EMBL" id="GHF66966.1"/>
    </source>
</evidence>
<reference evidence="1" key="1">
    <citation type="journal article" date="2014" name="Int. J. Syst. Evol. Microbiol.">
        <title>Complete genome sequence of Corynebacterium casei LMG S-19264T (=DSM 44701T), isolated from a smear-ripened cheese.</title>
        <authorList>
            <consortium name="US DOE Joint Genome Institute (JGI-PGF)"/>
            <person name="Walter F."/>
            <person name="Albersmeier A."/>
            <person name="Kalinowski J."/>
            <person name="Ruckert C."/>
        </authorList>
    </citation>
    <scope>NUCLEOTIDE SEQUENCE</scope>
    <source>
        <strain evidence="1">KCTC 42650</strain>
    </source>
</reference>
<organism evidence="1 2">
    <name type="scientific">Seohaeicola zhoushanensis</name>
    <dbReference type="NCBI Taxonomy" id="1569283"/>
    <lineage>
        <taxon>Bacteria</taxon>
        <taxon>Pseudomonadati</taxon>
        <taxon>Pseudomonadota</taxon>
        <taxon>Alphaproteobacteria</taxon>
        <taxon>Rhodobacterales</taxon>
        <taxon>Roseobacteraceae</taxon>
        <taxon>Seohaeicola</taxon>
    </lineage>
</organism>
<comment type="caution">
    <text evidence="1">The sequence shown here is derived from an EMBL/GenBank/DDBJ whole genome shotgun (WGS) entry which is preliminary data.</text>
</comment>
<accession>A0A8J3H1F6</accession>
<gene>
    <name evidence="1" type="ORF">GCM10017056_42710</name>
</gene>
<proteinExistence type="predicted"/>
<protein>
    <submittedName>
        <fullName evidence="1">Uncharacterized protein</fullName>
    </submittedName>
</protein>
<dbReference type="Proteomes" id="UP000626220">
    <property type="component" value="Unassembled WGS sequence"/>
</dbReference>
<keyword evidence="2" id="KW-1185">Reference proteome</keyword>
<sequence length="206" mass="22294">MTEVEAELNRFPKSTCPAAADVLTELRGLPISADRRDLFSDGRAGRNCTHLLDMGLLALRLTDRGDGETVFDVAIPDVVDGRTELTAWVNGAVFHHWTLTGDTITAPEKIAGTNVFGGFASWAEARFDGVALDAARVAQKSVFVSKGLAYKVDGVPQVRAINETHRHGQCHSFSWPSVEVATDNVGYVIDTTAGIDEPNIERATRN</sequence>
<name>A0A8J3H1F6_9RHOB</name>
<reference evidence="1" key="2">
    <citation type="submission" date="2020-09" db="EMBL/GenBank/DDBJ databases">
        <authorList>
            <person name="Sun Q."/>
            <person name="Kim S."/>
        </authorList>
    </citation>
    <scope>NUCLEOTIDE SEQUENCE</scope>
    <source>
        <strain evidence="1">KCTC 42650</strain>
    </source>
</reference>